<dbReference type="SUPFAM" id="SSF54695">
    <property type="entry name" value="POZ domain"/>
    <property type="match status" value="1"/>
</dbReference>
<dbReference type="EMBL" id="KL584974">
    <property type="protein sequence ID" value="KEQ89972.1"/>
    <property type="molecule type" value="Genomic_DNA"/>
</dbReference>
<evidence type="ECO:0000313" key="2">
    <source>
        <dbReference type="EMBL" id="KEQ89972.1"/>
    </source>
</evidence>
<feature type="domain" description="BTB" evidence="1">
    <location>
        <begin position="20"/>
        <end position="87"/>
    </location>
</feature>
<keyword evidence="3" id="KW-1185">Reference proteome</keyword>
<protein>
    <recommendedName>
        <fullName evidence="1">BTB domain-containing protein</fullName>
    </recommendedName>
</protein>
<organism evidence="2 3">
    <name type="scientific">Aureobasidium pullulans EXF-150</name>
    <dbReference type="NCBI Taxonomy" id="1043002"/>
    <lineage>
        <taxon>Eukaryota</taxon>
        <taxon>Fungi</taxon>
        <taxon>Dikarya</taxon>
        <taxon>Ascomycota</taxon>
        <taxon>Pezizomycotina</taxon>
        <taxon>Dothideomycetes</taxon>
        <taxon>Dothideomycetidae</taxon>
        <taxon>Dothideales</taxon>
        <taxon>Saccotheciaceae</taxon>
        <taxon>Aureobasidium</taxon>
    </lineage>
</organism>
<dbReference type="HOGENOM" id="CLU_1288670_0_0_1"/>
<dbReference type="Proteomes" id="UP000030706">
    <property type="component" value="Unassembled WGS sequence"/>
</dbReference>
<gene>
    <name evidence="2" type="ORF">M438DRAFT_351313</name>
</gene>
<dbReference type="SMART" id="SM00225">
    <property type="entry name" value="BTB"/>
    <property type="match status" value="1"/>
</dbReference>
<reference evidence="2 3" key="1">
    <citation type="journal article" date="2014" name="BMC Genomics">
        <title>Genome sequencing of four Aureobasidium pullulans varieties: biotechnological potential, stress tolerance, and description of new species.</title>
        <authorList>
            <person name="Gostin Ar C."/>
            <person name="Ohm R.A."/>
            <person name="Kogej T."/>
            <person name="Sonjak S."/>
            <person name="Turk M."/>
            <person name="Zajc J."/>
            <person name="Zalar P."/>
            <person name="Grube M."/>
            <person name="Sun H."/>
            <person name="Han J."/>
            <person name="Sharma A."/>
            <person name="Chiniquy J."/>
            <person name="Ngan C.Y."/>
            <person name="Lipzen A."/>
            <person name="Barry K."/>
            <person name="Grigoriev I.V."/>
            <person name="Gunde-Cimerman N."/>
        </authorList>
    </citation>
    <scope>NUCLEOTIDE SEQUENCE [LARGE SCALE GENOMIC DNA]</scope>
    <source>
        <strain evidence="2 3">EXF-150</strain>
    </source>
</reference>
<dbReference type="RefSeq" id="XP_029766159.1">
    <property type="nucleotide sequence ID" value="XM_029906705.1"/>
</dbReference>
<proteinExistence type="predicted"/>
<name>A0A074Y6V7_AURPU</name>
<dbReference type="AlphaFoldDB" id="A0A074Y6V7"/>
<evidence type="ECO:0000313" key="3">
    <source>
        <dbReference type="Proteomes" id="UP000030706"/>
    </source>
</evidence>
<accession>A0A074Y6V7</accession>
<sequence length="214" mass="24670">MSAPHPYPFYKQLYNDKGRSDVILRFGDQRVLAHRLILAGASELFHTAFKSKFSVANNAEYNIEEFAPATVHAMIKHIYGFKYDEDHLASKPNEDQKLDFWIDMLLIANEYRIPSLTAVATSSVLEFLRDFKLDFAPCDWVRTRKDNFRKAIKRFVELENNVTLSDSSCQDGVVAILCEYSMSGLVNELQLDKILEPIEPFSARLIRQLSKTRK</sequence>
<dbReference type="OrthoDB" id="539213at2759"/>
<dbReference type="GeneID" id="40749011"/>
<dbReference type="Pfam" id="PF00651">
    <property type="entry name" value="BTB"/>
    <property type="match status" value="1"/>
</dbReference>
<evidence type="ECO:0000259" key="1">
    <source>
        <dbReference type="PROSITE" id="PS50097"/>
    </source>
</evidence>
<dbReference type="STRING" id="1043002.A0A074Y6V7"/>
<dbReference type="InterPro" id="IPR000210">
    <property type="entry name" value="BTB/POZ_dom"/>
</dbReference>
<dbReference type="InterPro" id="IPR011333">
    <property type="entry name" value="SKP1/BTB/POZ_sf"/>
</dbReference>
<dbReference type="Gene3D" id="3.30.710.10">
    <property type="entry name" value="Potassium Channel Kv1.1, Chain A"/>
    <property type="match status" value="1"/>
</dbReference>
<dbReference type="CDD" id="cd18186">
    <property type="entry name" value="BTB_POZ_ZBTB_KLHL-like"/>
    <property type="match status" value="1"/>
</dbReference>
<dbReference type="PROSITE" id="PS50097">
    <property type="entry name" value="BTB"/>
    <property type="match status" value="1"/>
</dbReference>